<evidence type="ECO:0000313" key="3">
    <source>
        <dbReference type="Proteomes" id="UP001497744"/>
    </source>
</evidence>
<comment type="caution">
    <text evidence="2">The sequence shown here is derived from an EMBL/GenBank/DDBJ whole genome shotgun (WGS) entry which is preliminary data.</text>
</comment>
<evidence type="ECO:0000256" key="1">
    <source>
        <dbReference type="SAM" id="MobiDB-lite"/>
    </source>
</evidence>
<dbReference type="GeneID" id="94195848"/>
<name>A0AAV4LX25_BABCB</name>
<feature type="compositionally biased region" description="Acidic residues" evidence="1">
    <location>
        <begin position="203"/>
        <end position="218"/>
    </location>
</feature>
<keyword evidence="3" id="KW-1185">Reference proteome</keyword>
<feature type="region of interest" description="Disordered" evidence="1">
    <location>
        <begin position="143"/>
        <end position="224"/>
    </location>
</feature>
<dbReference type="AlphaFoldDB" id="A0AAV4LX25"/>
<organism evidence="2 3">
    <name type="scientific">Babesia caballi</name>
    <dbReference type="NCBI Taxonomy" id="5871"/>
    <lineage>
        <taxon>Eukaryota</taxon>
        <taxon>Sar</taxon>
        <taxon>Alveolata</taxon>
        <taxon>Apicomplexa</taxon>
        <taxon>Aconoidasida</taxon>
        <taxon>Piroplasmida</taxon>
        <taxon>Babesiidae</taxon>
        <taxon>Babesia</taxon>
    </lineage>
</organism>
<sequence length="224" mass="24606">MRLARRVPSVVQTLNTLRNTRCNDAPTTSTTVPGDAFHGAAAMLVEATQSNSSNPVLIKAKHLCARYKAARRRRPIASVTLDSVAASRPSLIQHALHKHPVPSTWRHSNDPRLTAVQNEAEGRHSDIRYDVGDKGAEEAVQPARFEDEPDFGPPDGRHANPREVERRPLGPVGAGEERDELGGAQDAVEPRDHKGVREVQEERVEEEQNADGSSDDAQTEQREA</sequence>
<feature type="compositionally biased region" description="Basic and acidic residues" evidence="1">
    <location>
        <begin position="188"/>
        <end position="202"/>
    </location>
</feature>
<accession>A0AAV4LX25</accession>
<feature type="compositionally biased region" description="Basic and acidic residues" evidence="1">
    <location>
        <begin position="155"/>
        <end position="168"/>
    </location>
</feature>
<dbReference type="EMBL" id="BPLF01000003">
    <property type="protein sequence ID" value="GIX64367.1"/>
    <property type="molecule type" value="Genomic_DNA"/>
</dbReference>
<protein>
    <submittedName>
        <fullName evidence="2">Uncharacterized protein</fullName>
    </submittedName>
</protein>
<dbReference type="Proteomes" id="UP001497744">
    <property type="component" value="Unassembled WGS sequence"/>
</dbReference>
<reference evidence="2 3" key="1">
    <citation type="submission" date="2021-06" db="EMBL/GenBank/DDBJ databases">
        <title>Genome sequence of Babesia caballi.</title>
        <authorList>
            <person name="Yamagishi J."/>
            <person name="Kidaka T."/>
            <person name="Ochi A."/>
        </authorList>
    </citation>
    <scope>NUCLEOTIDE SEQUENCE [LARGE SCALE GENOMIC DNA]</scope>
    <source>
        <strain evidence="2">USDA-D6B2</strain>
    </source>
</reference>
<proteinExistence type="predicted"/>
<gene>
    <name evidence="2" type="ORF">BcabD6B2_38020</name>
</gene>
<dbReference type="RefSeq" id="XP_067716436.1">
    <property type="nucleotide sequence ID" value="XM_067860335.1"/>
</dbReference>
<evidence type="ECO:0000313" key="2">
    <source>
        <dbReference type="EMBL" id="GIX64367.1"/>
    </source>
</evidence>